<evidence type="ECO:0008006" key="5">
    <source>
        <dbReference type="Google" id="ProtNLM"/>
    </source>
</evidence>
<gene>
    <name evidence="3" type="ORF">ALC62_01891</name>
</gene>
<dbReference type="InterPro" id="IPR007350">
    <property type="entry name" value="Transposase_Tc5_C"/>
</dbReference>
<dbReference type="InterPro" id="IPR004875">
    <property type="entry name" value="DDE_SF_endonuclease_dom"/>
</dbReference>
<dbReference type="STRING" id="456900.A0A151INV1"/>
<sequence>MKYNIVSRKINKFITQKSVRDQDKLKEQAAEFVDDVNTLISEVGECNVFNSDQSGFNLEMHTGRTLSFKGELKIETLAQSLNSMTHSYTIQPLISADGCLLSPLLIILQEKDGVFGPRIKNNLFTHENVHVLASKSGKLSSKLVQEWFTKVFLPSTNNESVLLLDSWSGQNSQMLNALSTSGKSVVIKTIPAGTTGMIQPLDVFFFRPWKNFIRYFSDNIILNNFDINLHHRNNVIKLQSLIHNQFSSPRFQNLIKYSWYKSGYIKEKPSEFDNPVDFCLKQCETSCDFCNLSAIIRCAWCTKSLCLTHFFNEYHICNYNTFKK</sequence>
<proteinExistence type="predicted"/>
<protein>
    <recommendedName>
        <fullName evidence="5">Transposase Tc5 C-terminal domain-containing protein</fullName>
    </recommendedName>
</protein>
<dbReference type="Pfam" id="PF04236">
    <property type="entry name" value="Transp_Tc5_C"/>
    <property type="match status" value="1"/>
</dbReference>
<dbReference type="AlphaFoldDB" id="A0A151INV1"/>
<organism evidence="3 4">
    <name type="scientific">Cyphomyrmex costatus</name>
    <dbReference type="NCBI Taxonomy" id="456900"/>
    <lineage>
        <taxon>Eukaryota</taxon>
        <taxon>Metazoa</taxon>
        <taxon>Ecdysozoa</taxon>
        <taxon>Arthropoda</taxon>
        <taxon>Hexapoda</taxon>
        <taxon>Insecta</taxon>
        <taxon>Pterygota</taxon>
        <taxon>Neoptera</taxon>
        <taxon>Endopterygota</taxon>
        <taxon>Hymenoptera</taxon>
        <taxon>Apocrita</taxon>
        <taxon>Aculeata</taxon>
        <taxon>Formicoidea</taxon>
        <taxon>Formicidae</taxon>
        <taxon>Myrmicinae</taxon>
        <taxon>Cyphomyrmex</taxon>
    </lineage>
</organism>
<accession>A0A151INV1</accession>
<reference evidence="3 4" key="1">
    <citation type="submission" date="2016-03" db="EMBL/GenBank/DDBJ databases">
        <title>Cyphomyrmex costatus WGS genome.</title>
        <authorList>
            <person name="Nygaard S."/>
            <person name="Hu H."/>
            <person name="Boomsma J."/>
            <person name="Zhang G."/>
        </authorList>
    </citation>
    <scope>NUCLEOTIDE SEQUENCE [LARGE SCALE GENOMIC DNA]</scope>
    <source>
        <strain evidence="3">MS0001</strain>
        <tissue evidence="3">Whole body</tissue>
    </source>
</reference>
<evidence type="ECO:0000313" key="4">
    <source>
        <dbReference type="Proteomes" id="UP000078542"/>
    </source>
</evidence>
<dbReference type="Pfam" id="PF03184">
    <property type="entry name" value="DDE_1"/>
    <property type="match status" value="1"/>
</dbReference>
<name>A0A151INV1_9HYME</name>
<evidence type="ECO:0000313" key="3">
    <source>
        <dbReference type="EMBL" id="KYN07143.1"/>
    </source>
</evidence>
<evidence type="ECO:0000259" key="2">
    <source>
        <dbReference type="Pfam" id="PF04236"/>
    </source>
</evidence>
<evidence type="ECO:0000259" key="1">
    <source>
        <dbReference type="Pfam" id="PF03184"/>
    </source>
</evidence>
<dbReference type="Proteomes" id="UP000078542">
    <property type="component" value="Unassembled WGS sequence"/>
</dbReference>
<feature type="domain" description="Transposase Tc5 C-terminal" evidence="2">
    <location>
        <begin position="259"/>
        <end position="317"/>
    </location>
</feature>
<dbReference type="EMBL" id="KQ976911">
    <property type="protein sequence ID" value="KYN07143.1"/>
    <property type="molecule type" value="Genomic_DNA"/>
</dbReference>
<dbReference type="GO" id="GO:0003676">
    <property type="term" value="F:nucleic acid binding"/>
    <property type="evidence" value="ECO:0007669"/>
    <property type="project" value="InterPro"/>
</dbReference>
<keyword evidence="4" id="KW-1185">Reference proteome</keyword>
<feature type="domain" description="DDE-1" evidence="1">
    <location>
        <begin position="121"/>
        <end position="217"/>
    </location>
</feature>